<dbReference type="InterPro" id="IPR036271">
    <property type="entry name" value="Tet_transcr_reg_TetR-rel_C_sf"/>
</dbReference>
<sequence>MNTKGNKTTDKILDSTIELIFQKGIEATSISDIITKIGMSKGSLYFHFPDKQTLISEALSRYEKSFFEFINMSLQGNSPGEKMETFFESVMSMHESKNYSGGCIFGNTALEMADKNDSFSEKVKYVFNRWISILSSIIKDAQKTGEIRSDMDSQILAGFIVSSVEGGIMLSRLAKKGEPLSQTLSALKIMLCLKLKGQ</sequence>
<dbReference type="Pfam" id="PF00440">
    <property type="entry name" value="TetR_N"/>
    <property type="match status" value="1"/>
</dbReference>
<dbReference type="Gene3D" id="1.10.357.10">
    <property type="entry name" value="Tetracycline Repressor, domain 2"/>
    <property type="match status" value="1"/>
</dbReference>
<keyword evidence="3" id="KW-0804">Transcription</keyword>
<comment type="caution">
    <text evidence="6">The sequence shown here is derived from an EMBL/GenBank/DDBJ whole genome shotgun (WGS) entry which is preliminary data.</text>
</comment>
<dbReference type="Proteomes" id="UP000323337">
    <property type="component" value="Unassembled WGS sequence"/>
</dbReference>
<dbReference type="InterPro" id="IPR009057">
    <property type="entry name" value="Homeodomain-like_sf"/>
</dbReference>
<accession>A0A5D0MPM4</accession>
<name>A0A5D0MPM4_FLESI</name>
<evidence type="ECO:0000256" key="3">
    <source>
        <dbReference type="ARBA" id="ARBA00023163"/>
    </source>
</evidence>
<evidence type="ECO:0000313" key="6">
    <source>
        <dbReference type="EMBL" id="TYB33995.1"/>
    </source>
</evidence>
<dbReference type="InterPro" id="IPR001647">
    <property type="entry name" value="HTH_TetR"/>
</dbReference>
<keyword evidence="1" id="KW-0805">Transcription regulation</keyword>
<evidence type="ECO:0000256" key="1">
    <source>
        <dbReference type="ARBA" id="ARBA00023015"/>
    </source>
</evidence>
<dbReference type="GO" id="GO:0003677">
    <property type="term" value="F:DNA binding"/>
    <property type="evidence" value="ECO:0007669"/>
    <property type="project" value="UniProtKB-UniRule"/>
</dbReference>
<feature type="domain" description="HTH tetR-type" evidence="5">
    <location>
        <begin position="6"/>
        <end position="66"/>
    </location>
</feature>
<reference evidence="6 7" key="1">
    <citation type="submission" date="2019-08" db="EMBL/GenBank/DDBJ databases">
        <title>Genomic characterization of a novel candidate phylum (ARYD3) from a high temperature, high salinity tertiary oil reservoir in north central Oklahoma, USA.</title>
        <authorList>
            <person name="Youssef N.H."/>
            <person name="Yadav A."/>
            <person name="Elshahed M.S."/>
        </authorList>
    </citation>
    <scope>NUCLEOTIDE SEQUENCE [LARGE SCALE GENOMIC DNA]</scope>
    <source>
        <strain evidence="6">ARYD1</strain>
    </source>
</reference>
<dbReference type="AlphaFoldDB" id="A0A5D0MPM4"/>
<dbReference type="EMBL" id="VSIV01000084">
    <property type="protein sequence ID" value="TYB33995.1"/>
    <property type="molecule type" value="Genomic_DNA"/>
</dbReference>
<evidence type="ECO:0000313" key="7">
    <source>
        <dbReference type="Proteomes" id="UP000323337"/>
    </source>
</evidence>
<dbReference type="InterPro" id="IPR011075">
    <property type="entry name" value="TetR_C"/>
</dbReference>
<dbReference type="SUPFAM" id="SSF48498">
    <property type="entry name" value="Tetracyclin repressor-like, C-terminal domain"/>
    <property type="match status" value="1"/>
</dbReference>
<feature type="DNA-binding region" description="H-T-H motif" evidence="4">
    <location>
        <begin position="29"/>
        <end position="48"/>
    </location>
</feature>
<dbReference type="Pfam" id="PF16925">
    <property type="entry name" value="TetR_C_13"/>
    <property type="match status" value="1"/>
</dbReference>
<dbReference type="PRINTS" id="PR00455">
    <property type="entry name" value="HTHTETR"/>
</dbReference>
<dbReference type="PANTHER" id="PTHR47506">
    <property type="entry name" value="TRANSCRIPTIONAL REGULATORY PROTEIN"/>
    <property type="match status" value="1"/>
</dbReference>
<dbReference type="RefSeq" id="WP_303700566.1">
    <property type="nucleotide sequence ID" value="NZ_VSIV01000084.1"/>
</dbReference>
<keyword evidence="2 4" id="KW-0238">DNA-binding</keyword>
<dbReference type="PROSITE" id="PS50977">
    <property type="entry name" value="HTH_TETR_2"/>
    <property type="match status" value="1"/>
</dbReference>
<dbReference type="SUPFAM" id="SSF46689">
    <property type="entry name" value="Homeodomain-like"/>
    <property type="match status" value="1"/>
</dbReference>
<protein>
    <submittedName>
        <fullName evidence="6">TetR/AcrR family transcriptional regulator</fullName>
    </submittedName>
</protein>
<organism evidence="6 7">
    <name type="scientific">Flexistipes sinusarabici</name>
    <dbReference type="NCBI Taxonomy" id="2352"/>
    <lineage>
        <taxon>Bacteria</taxon>
        <taxon>Pseudomonadati</taxon>
        <taxon>Deferribacterota</taxon>
        <taxon>Deferribacteres</taxon>
        <taxon>Deferribacterales</taxon>
        <taxon>Flexistipitaceae</taxon>
        <taxon>Flexistipes</taxon>
    </lineage>
</organism>
<dbReference type="PANTHER" id="PTHR47506:SF6">
    <property type="entry name" value="HTH-TYPE TRANSCRIPTIONAL REPRESSOR NEMR"/>
    <property type="match status" value="1"/>
</dbReference>
<gene>
    <name evidence="6" type="ORF">FXF49_03745</name>
</gene>
<evidence type="ECO:0000259" key="5">
    <source>
        <dbReference type="PROSITE" id="PS50977"/>
    </source>
</evidence>
<proteinExistence type="predicted"/>
<evidence type="ECO:0000256" key="2">
    <source>
        <dbReference type="ARBA" id="ARBA00023125"/>
    </source>
</evidence>
<evidence type="ECO:0000256" key="4">
    <source>
        <dbReference type="PROSITE-ProRule" id="PRU00335"/>
    </source>
</evidence>